<dbReference type="RefSeq" id="WP_109689926.1">
    <property type="nucleotide sequence ID" value="NZ_QGGL01000012.1"/>
</dbReference>
<organism evidence="4 5">
    <name type="scientific">Tumebacillus permanentifrigoris</name>
    <dbReference type="NCBI Taxonomy" id="378543"/>
    <lineage>
        <taxon>Bacteria</taxon>
        <taxon>Bacillati</taxon>
        <taxon>Bacillota</taxon>
        <taxon>Bacilli</taxon>
        <taxon>Bacillales</taxon>
        <taxon>Alicyclobacillaceae</taxon>
        <taxon>Tumebacillus</taxon>
    </lineage>
</organism>
<evidence type="ECO:0000256" key="3">
    <source>
        <dbReference type="SAM" id="MobiDB-lite"/>
    </source>
</evidence>
<keyword evidence="2" id="KW-0804">Transcription</keyword>
<accession>A0A316D7Z7</accession>
<dbReference type="GO" id="GO:0006355">
    <property type="term" value="P:regulation of DNA-templated transcription"/>
    <property type="evidence" value="ECO:0007669"/>
    <property type="project" value="InterPro"/>
</dbReference>
<dbReference type="InterPro" id="IPR016032">
    <property type="entry name" value="Sig_transdc_resp-reg_C-effctor"/>
</dbReference>
<gene>
    <name evidence="4" type="ORF">C7459_1122</name>
</gene>
<feature type="compositionally biased region" description="Basic and acidic residues" evidence="3">
    <location>
        <begin position="10"/>
        <end position="22"/>
    </location>
</feature>
<proteinExistence type="predicted"/>
<dbReference type="Gene3D" id="1.10.10.10">
    <property type="entry name" value="Winged helix-like DNA-binding domain superfamily/Winged helix DNA-binding domain"/>
    <property type="match status" value="1"/>
</dbReference>
<name>A0A316D7Z7_9BACL</name>
<evidence type="ECO:0000256" key="1">
    <source>
        <dbReference type="ARBA" id="ARBA00023015"/>
    </source>
</evidence>
<dbReference type="AlphaFoldDB" id="A0A316D7Z7"/>
<comment type="caution">
    <text evidence="4">The sequence shown here is derived from an EMBL/GenBank/DDBJ whole genome shotgun (WGS) entry which is preliminary data.</text>
</comment>
<dbReference type="EMBL" id="QGGL01000012">
    <property type="protein sequence ID" value="PWK10181.1"/>
    <property type="molecule type" value="Genomic_DNA"/>
</dbReference>
<keyword evidence="1" id="KW-0805">Transcription regulation</keyword>
<evidence type="ECO:0000313" key="5">
    <source>
        <dbReference type="Proteomes" id="UP000245634"/>
    </source>
</evidence>
<keyword evidence="5" id="KW-1185">Reference proteome</keyword>
<protein>
    <submittedName>
        <fullName evidence="4">Uncharacterized protein</fullName>
    </submittedName>
</protein>
<dbReference type="Proteomes" id="UP000245634">
    <property type="component" value="Unassembled WGS sequence"/>
</dbReference>
<reference evidence="4 5" key="1">
    <citation type="submission" date="2018-05" db="EMBL/GenBank/DDBJ databases">
        <title>Genomic Encyclopedia of Type Strains, Phase IV (KMG-IV): sequencing the most valuable type-strain genomes for metagenomic binning, comparative biology and taxonomic classification.</title>
        <authorList>
            <person name="Goeker M."/>
        </authorList>
    </citation>
    <scope>NUCLEOTIDE SEQUENCE [LARGE SCALE GENOMIC DNA]</scope>
    <source>
        <strain evidence="4 5">DSM 18773</strain>
    </source>
</reference>
<dbReference type="GO" id="GO:0003677">
    <property type="term" value="F:DNA binding"/>
    <property type="evidence" value="ECO:0007669"/>
    <property type="project" value="InterPro"/>
</dbReference>
<dbReference type="SUPFAM" id="SSF46894">
    <property type="entry name" value="C-terminal effector domain of the bipartite response regulators"/>
    <property type="match status" value="1"/>
</dbReference>
<evidence type="ECO:0000256" key="2">
    <source>
        <dbReference type="ARBA" id="ARBA00023163"/>
    </source>
</evidence>
<dbReference type="InterPro" id="IPR036388">
    <property type="entry name" value="WH-like_DNA-bd_sf"/>
</dbReference>
<evidence type="ECO:0000313" key="4">
    <source>
        <dbReference type="EMBL" id="PWK10181.1"/>
    </source>
</evidence>
<feature type="region of interest" description="Disordered" evidence="3">
    <location>
        <begin position="1"/>
        <end position="22"/>
    </location>
</feature>
<sequence>MLFEQTTMFEEPKHEPQSERTKEQYLKDVRAWAAEKGLDETQTSVIVRVATFVGQKKIAAEFGVSVYQVKKIVQSIREKVGWSDRADTMRIGLILAMTLSNKPKSQAEAEFLYGELMKREGETA</sequence>